<dbReference type="InterPro" id="IPR006665">
    <property type="entry name" value="OmpA-like"/>
</dbReference>
<dbReference type="PROSITE" id="PS51123">
    <property type="entry name" value="OMPA_2"/>
    <property type="match status" value="1"/>
</dbReference>
<evidence type="ECO:0000313" key="4">
    <source>
        <dbReference type="Proteomes" id="UP000297891"/>
    </source>
</evidence>
<evidence type="ECO:0000259" key="2">
    <source>
        <dbReference type="PROSITE" id="PS51123"/>
    </source>
</evidence>
<dbReference type="CDD" id="cd07185">
    <property type="entry name" value="OmpA_C-like"/>
    <property type="match status" value="1"/>
</dbReference>
<proteinExistence type="predicted"/>
<sequence length="158" mass="18356">MCYFNSNKSFRLLLLTYTVQYFLLTTGLRAQEGVVFENPYKKTENSSEEKSLTIYFAKNSSKMSNADLARLQTAADFLNKNRNFEIEIHAHADEGKNASSDIEVSEKRSLEVERFLLIHFVESNQIRRLFFGNSKLQNKTKGHQTLNRRVEINIKPIQ</sequence>
<feature type="domain" description="OmpA-like" evidence="2">
    <location>
        <begin position="43"/>
        <end position="158"/>
    </location>
</feature>
<evidence type="ECO:0000313" key="3">
    <source>
        <dbReference type="EMBL" id="TGK95346.1"/>
    </source>
</evidence>
<dbReference type="SUPFAM" id="SSF103088">
    <property type="entry name" value="OmpA-like"/>
    <property type="match status" value="1"/>
</dbReference>
<keyword evidence="4" id="KW-1185">Reference proteome</keyword>
<gene>
    <name evidence="3" type="ORF">EHQ30_01530</name>
</gene>
<evidence type="ECO:0000256" key="1">
    <source>
        <dbReference type="PROSITE-ProRule" id="PRU00473"/>
    </source>
</evidence>
<dbReference type="RefSeq" id="WP_100791567.1">
    <property type="nucleotide sequence ID" value="NZ_NPDQ01000007.1"/>
</dbReference>
<dbReference type="InterPro" id="IPR036737">
    <property type="entry name" value="OmpA-like_sf"/>
</dbReference>
<name>A0A2M9XYE9_9LEPT</name>
<accession>A0A2M9XYE9</accession>
<dbReference type="AlphaFoldDB" id="A0A2M9XYE9"/>
<reference evidence="3" key="1">
    <citation type="journal article" date="2019" name="PLoS Negl. Trop. Dis.">
        <title>Revisiting the worldwide diversity of Leptospira species in the environment.</title>
        <authorList>
            <person name="Vincent A.T."/>
            <person name="Schiettekatte O."/>
            <person name="Bourhy P."/>
            <person name="Veyrier F.J."/>
            <person name="Picardeau M."/>
        </authorList>
    </citation>
    <scope>NUCLEOTIDE SEQUENCE [LARGE SCALE GENOMIC DNA]</scope>
    <source>
        <strain evidence="3">201800277</strain>
    </source>
</reference>
<keyword evidence="1" id="KW-0472">Membrane</keyword>
<dbReference type="Gene3D" id="3.30.1330.60">
    <property type="entry name" value="OmpA-like domain"/>
    <property type="match status" value="1"/>
</dbReference>
<dbReference type="OrthoDB" id="343601at2"/>
<organism evidence="3 4">
    <name type="scientific">Leptospira brenneri</name>
    <dbReference type="NCBI Taxonomy" id="2023182"/>
    <lineage>
        <taxon>Bacteria</taxon>
        <taxon>Pseudomonadati</taxon>
        <taxon>Spirochaetota</taxon>
        <taxon>Spirochaetia</taxon>
        <taxon>Leptospirales</taxon>
        <taxon>Leptospiraceae</taxon>
        <taxon>Leptospira</taxon>
    </lineage>
</organism>
<dbReference type="InterPro" id="IPR050330">
    <property type="entry name" value="Bact_OuterMem_StrucFunc"/>
</dbReference>
<protein>
    <submittedName>
        <fullName evidence="3">OmpA family protein</fullName>
    </submittedName>
</protein>
<dbReference type="Proteomes" id="UP000297891">
    <property type="component" value="Unassembled WGS sequence"/>
</dbReference>
<dbReference type="PANTHER" id="PTHR30329">
    <property type="entry name" value="STATOR ELEMENT OF FLAGELLAR MOTOR COMPLEX"/>
    <property type="match status" value="1"/>
</dbReference>
<dbReference type="EMBL" id="RQFP01000001">
    <property type="protein sequence ID" value="TGK95346.1"/>
    <property type="molecule type" value="Genomic_DNA"/>
</dbReference>
<dbReference type="Pfam" id="PF00691">
    <property type="entry name" value="OmpA"/>
    <property type="match status" value="1"/>
</dbReference>
<dbReference type="PANTHER" id="PTHR30329:SF21">
    <property type="entry name" value="LIPOPROTEIN YIAD-RELATED"/>
    <property type="match status" value="1"/>
</dbReference>
<dbReference type="GO" id="GO:0016020">
    <property type="term" value="C:membrane"/>
    <property type="evidence" value="ECO:0007669"/>
    <property type="project" value="UniProtKB-UniRule"/>
</dbReference>
<comment type="caution">
    <text evidence="3">The sequence shown here is derived from an EMBL/GenBank/DDBJ whole genome shotgun (WGS) entry which is preliminary data.</text>
</comment>